<dbReference type="AlphaFoldDB" id="A0A6A4V7K0"/>
<accession>A0A6A4V7K0</accession>
<dbReference type="EMBL" id="VIIS01002182">
    <property type="protein sequence ID" value="KAF0287544.1"/>
    <property type="molecule type" value="Genomic_DNA"/>
</dbReference>
<dbReference type="InterPro" id="IPR048365">
    <property type="entry name" value="TNP-like_RNaseH_N"/>
</dbReference>
<dbReference type="Proteomes" id="UP000440578">
    <property type="component" value="Unassembled WGS sequence"/>
</dbReference>
<organism evidence="2 3">
    <name type="scientific">Amphibalanus amphitrite</name>
    <name type="common">Striped barnacle</name>
    <name type="synonym">Balanus amphitrite</name>
    <dbReference type="NCBI Taxonomy" id="1232801"/>
    <lineage>
        <taxon>Eukaryota</taxon>
        <taxon>Metazoa</taxon>
        <taxon>Ecdysozoa</taxon>
        <taxon>Arthropoda</taxon>
        <taxon>Crustacea</taxon>
        <taxon>Multicrustacea</taxon>
        <taxon>Cirripedia</taxon>
        <taxon>Thoracica</taxon>
        <taxon>Thoracicalcarea</taxon>
        <taxon>Balanomorpha</taxon>
        <taxon>Balanoidea</taxon>
        <taxon>Balanidae</taxon>
        <taxon>Amphibalaninae</taxon>
        <taxon>Amphibalanus</taxon>
    </lineage>
</organism>
<keyword evidence="3" id="KW-1185">Reference proteome</keyword>
<dbReference type="OrthoDB" id="6381099at2759"/>
<gene>
    <name evidence="2" type="ORF">FJT64_014052</name>
</gene>
<dbReference type="Pfam" id="PF21787">
    <property type="entry name" value="TNP-like_RNaseH_N"/>
    <property type="match status" value="1"/>
</dbReference>
<sequence>MKLGKEKLPSGYTIIKMCSPEQEDYVLTIRLEELDETLGLPIIKRNLTVYRDLRFRMHAASTEMSLRHVAGLTARPGIFQSTAEVLNVLARLKSLQPCATDLKCAAAELIERAVAADRNDGLNVCQFAAEQLRLSSVPPNRRRYSQTLMSLAVVWDRTSPKLYQDLCHSGVLILPHKTALRRLTSALSVREGLEAGTVQYLKMRIAKLNARERLVNLAMDEVHTARAVELAGGRLYGDSKDGVTNTIFCTLISSVAGRYEDIITMSPVPSITTEAIREIFFKVLKTLTEIGFSVVSCTTDGHRTNQSFHNGLGTDGEHPEWIINPYSTDGARVYTITPPSNEERGGLNFLVDFQKMLQTWLDRKGGTKMSRDTTQAAIYTCRGLVGLANYLLDKHSDVMKYVLLGKVQSDRIEGRFGYLRKLAGGNYWASVRQFLEGEAVVRVKSLVWLSGYSLGTVTAQMEEAQKLRQREDDAVIDMLVVAASCADYNGQLTEGTEQAIAHVAGYLARSVTKKHVCESCHELLVNRGQGPLKNMRLEEDSEPMDGSGPGLMDAVKTFTELLNRGGLLCPSELAVHVTTDMYLMYRWLVQDEETRYALFGCSKPRAAFQKVAAVISQEDTRHVIQFVMHGAIKQ</sequence>
<reference evidence="2 3" key="1">
    <citation type="submission" date="2019-07" db="EMBL/GenBank/DDBJ databases">
        <title>Draft genome assembly of a fouling barnacle, Amphibalanus amphitrite (Darwin, 1854): The first reference genome for Thecostraca.</title>
        <authorList>
            <person name="Kim W."/>
        </authorList>
    </citation>
    <scope>NUCLEOTIDE SEQUENCE [LARGE SCALE GENOMIC DNA]</scope>
    <source>
        <strain evidence="2">SNU_AA5</strain>
        <tissue evidence="2">Soma without cirri and trophi</tissue>
    </source>
</reference>
<comment type="caution">
    <text evidence="2">The sequence shown here is derived from an EMBL/GenBank/DDBJ whole genome shotgun (WGS) entry which is preliminary data.</text>
</comment>
<evidence type="ECO:0000313" key="3">
    <source>
        <dbReference type="Proteomes" id="UP000440578"/>
    </source>
</evidence>
<evidence type="ECO:0000313" key="2">
    <source>
        <dbReference type="EMBL" id="KAF0287544.1"/>
    </source>
</evidence>
<proteinExistence type="predicted"/>
<feature type="domain" description="Transposable element P transposase-like RNase H" evidence="1">
    <location>
        <begin position="191"/>
        <end position="313"/>
    </location>
</feature>
<name>A0A6A4V7K0_AMPAM</name>
<protein>
    <recommendedName>
        <fullName evidence="1">Transposable element P transposase-like RNase H domain-containing protein</fullName>
    </recommendedName>
</protein>
<evidence type="ECO:0000259" key="1">
    <source>
        <dbReference type="Pfam" id="PF21787"/>
    </source>
</evidence>